<evidence type="ECO:0000256" key="1">
    <source>
        <dbReference type="ARBA" id="ARBA00022490"/>
    </source>
</evidence>
<keyword evidence="1" id="KW-0963">Cytoplasm</keyword>
<dbReference type="OrthoDB" id="73890at2759"/>
<keyword evidence="6" id="KW-1185">Reference proteome</keyword>
<dbReference type="PANTHER" id="PTHR11579:SF0">
    <property type="entry name" value="PROTEIN-L-ISOASPARTATE(D-ASPARTATE) O-METHYLTRANSFERASE"/>
    <property type="match status" value="1"/>
</dbReference>
<evidence type="ECO:0000256" key="3">
    <source>
        <dbReference type="ARBA" id="ARBA00022679"/>
    </source>
</evidence>
<evidence type="ECO:0000313" key="6">
    <source>
        <dbReference type="Proteomes" id="UP000692954"/>
    </source>
</evidence>
<protein>
    <submittedName>
        <fullName evidence="5">Uncharacterized protein</fullName>
    </submittedName>
</protein>
<dbReference type="GO" id="GO:0005737">
    <property type="term" value="C:cytoplasm"/>
    <property type="evidence" value="ECO:0007669"/>
    <property type="project" value="TreeGrafter"/>
</dbReference>
<dbReference type="InterPro" id="IPR000682">
    <property type="entry name" value="PCMT"/>
</dbReference>
<dbReference type="AlphaFoldDB" id="A0A8S1N6G6"/>
<evidence type="ECO:0000256" key="2">
    <source>
        <dbReference type="ARBA" id="ARBA00022603"/>
    </source>
</evidence>
<name>A0A8S1N6G6_9CILI</name>
<gene>
    <name evidence="5" type="ORF">PSON_ATCC_30995.1.T0480013</name>
</gene>
<organism evidence="5 6">
    <name type="scientific">Paramecium sonneborni</name>
    <dbReference type="NCBI Taxonomy" id="65129"/>
    <lineage>
        <taxon>Eukaryota</taxon>
        <taxon>Sar</taxon>
        <taxon>Alveolata</taxon>
        <taxon>Ciliophora</taxon>
        <taxon>Intramacronucleata</taxon>
        <taxon>Oligohymenophorea</taxon>
        <taxon>Peniculida</taxon>
        <taxon>Parameciidae</taxon>
        <taxon>Paramecium</taxon>
    </lineage>
</organism>
<sequence>MNAYSLELLKNHLQNGVIALDIDSGSGYLCVAMFLMMKSQQSKGIELEHVPELVIKSLNNLSIQFLQLIVKGQANLNYKRRWKIRIQIRRSLSSNICQCSSRNYTQKLIDQLDKGGRMVIPVGKGNQVFQVIDKDENGNLIFKIFQELDMFL</sequence>
<dbReference type="GO" id="GO:0004719">
    <property type="term" value="F:protein-L-isoaspartate (D-aspartate) O-methyltransferase activity"/>
    <property type="evidence" value="ECO:0007669"/>
    <property type="project" value="InterPro"/>
</dbReference>
<comment type="caution">
    <text evidence="5">The sequence shown here is derived from an EMBL/GenBank/DDBJ whole genome shotgun (WGS) entry which is preliminary data.</text>
</comment>
<accession>A0A8S1N6G6</accession>
<dbReference type="PANTHER" id="PTHR11579">
    <property type="entry name" value="PROTEIN-L-ISOASPARTATE O-METHYLTRANSFERASE"/>
    <property type="match status" value="1"/>
</dbReference>
<proteinExistence type="predicted"/>
<evidence type="ECO:0000256" key="4">
    <source>
        <dbReference type="ARBA" id="ARBA00022691"/>
    </source>
</evidence>
<dbReference type="GO" id="GO:0032259">
    <property type="term" value="P:methylation"/>
    <property type="evidence" value="ECO:0007669"/>
    <property type="project" value="UniProtKB-KW"/>
</dbReference>
<keyword evidence="2" id="KW-0489">Methyltransferase</keyword>
<keyword evidence="3" id="KW-0808">Transferase</keyword>
<evidence type="ECO:0000313" key="5">
    <source>
        <dbReference type="EMBL" id="CAD8085163.1"/>
    </source>
</evidence>
<dbReference type="EMBL" id="CAJJDN010000048">
    <property type="protein sequence ID" value="CAD8085163.1"/>
    <property type="molecule type" value="Genomic_DNA"/>
</dbReference>
<keyword evidence="4" id="KW-0949">S-adenosyl-L-methionine</keyword>
<dbReference type="Proteomes" id="UP000692954">
    <property type="component" value="Unassembled WGS sequence"/>
</dbReference>
<dbReference type="Pfam" id="PF01135">
    <property type="entry name" value="PCMT"/>
    <property type="match status" value="2"/>
</dbReference>
<reference evidence="5" key="1">
    <citation type="submission" date="2021-01" db="EMBL/GenBank/DDBJ databases">
        <authorList>
            <consortium name="Genoscope - CEA"/>
            <person name="William W."/>
        </authorList>
    </citation>
    <scope>NUCLEOTIDE SEQUENCE</scope>
</reference>